<protein>
    <submittedName>
        <fullName evidence="2">Amidohydrolase family protein</fullName>
    </submittedName>
</protein>
<proteinExistence type="predicted"/>
<dbReference type="Pfam" id="PF04909">
    <property type="entry name" value="Amidohydro_2"/>
    <property type="match status" value="1"/>
</dbReference>
<dbReference type="RefSeq" id="WP_249323521.1">
    <property type="nucleotide sequence ID" value="NZ_JACRTK010000002.1"/>
</dbReference>
<dbReference type="GO" id="GO:0016787">
    <property type="term" value="F:hydrolase activity"/>
    <property type="evidence" value="ECO:0007669"/>
    <property type="project" value="InterPro"/>
</dbReference>
<name>A0A926ILZ8_9FIRM</name>
<comment type="caution">
    <text evidence="2">The sequence shown here is derived from an EMBL/GenBank/DDBJ whole genome shotgun (WGS) entry which is preliminary data.</text>
</comment>
<gene>
    <name evidence="2" type="ORF">H8689_06000</name>
</gene>
<evidence type="ECO:0000259" key="1">
    <source>
        <dbReference type="Pfam" id="PF04909"/>
    </source>
</evidence>
<keyword evidence="3" id="KW-1185">Reference proteome</keyword>
<sequence length="252" mass="28839">MIIDIHGHYYSEDLYPSWVPFGINPLLEWSNDYNIDIVAVSSLDAFSNGIKENTKLTSLCTRYPKLWQFVSIDPRIPFWWDNIPKSKKILGLKIHPTWSNYNLVDVFNQVLEVAKNKNLAVLTHPGINEPYIDMEKSILIADKYPEVPVIFAHLGNGFSSYNDVLLQIECLRKTKNQNTLIDTSSLAIHLNGLLEQSVNMIGSHRILFGTDLPLHFPKTMLDRVVKSKLSANIKDLILYKNSISYLPQLKEV</sequence>
<organism evidence="2 3">
    <name type="scientific">Wansuia hejianensis</name>
    <dbReference type="NCBI Taxonomy" id="2763667"/>
    <lineage>
        <taxon>Bacteria</taxon>
        <taxon>Bacillati</taxon>
        <taxon>Bacillota</taxon>
        <taxon>Clostridia</taxon>
        <taxon>Lachnospirales</taxon>
        <taxon>Lachnospiraceae</taxon>
        <taxon>Wansuia</taxon>
    </lineage>
</organism>
<dbReference type="SUPFAM" id="SSF51556">
    <property type="entry name" value="Metallo-dependent hydrolases"/>
    <property type="match status" value="1"/>
</dbReference>
<evidence type="ECO:0000313" key="3">
    <source>
        <dbReference type="Proteomes" id="UP000601522"/>
    </source>
</evidence>
<dbReference type="AlphaFoldDB" id="A0A926ILZ8"/>
<feature type="domain" description="Amidohydrolase-related" evidence="1">
    <location>
        <begin position="87"/>
        <end position="242"/>
    </location>
</feature>
<dbReference type="InterPro" id="IPR032466">
    <property type="entry name" value="Metal_Hydrolase"/>
</dbReference>
<reference evidence="2 3" key="1">
    <citation type="submission" date="2020-08" db="EMBL/GenBank/DDBJ databases">
        <title>Genome public.</title>
        <authorList>
            <person name="Liu C."/>
            <person name="Sun Q."/>
        </authorList>
    </citation>
    <scope>NUCLEOTIDE SEQUENCE [LARGE SCALE GENOMIC DNA]</scope>
    <source>
        <strain evidence="2 3">NSJ-26</strain>
    </source>
</reference>
<dbReference type="InterPro" id="IPR006680">
    <property type="entry name" value="Amidohydro-rel"/>
</dbReference>
<dbReference type="Gene3D" id="3.20.20.140">
    <property type="entry name" value="Metal-dependent hydrolases"/>
    <property type="match status" value="1"/>
</dbReference>
<evidence type="ECO:0000313" key="2">
    <source>
        <dbReference type="EMBL" id="MBC8590684.1"/>
    </source>
</evidence>
<accession>A0A926ILZ8</accession>
<dbReference type="Proteomes" id="UP000601522">
    <property type="component" value="Unassembled WGS sequence"/>
</dbReference>
<dbReference type="EMBL" id="JACRTK010000002">
    <property type="protein sequence ID" value="MBC8590684.1"/>
    <property type="molecule type" value="Genomic_DNA"/>
</dbReference>